<dbReference type="EMBL" id="JYDP01000170">
    <property type="protein sequence ID" value="KRZ04189.1"/>
    <property type="molecule type" value="Genomic_DNA"/>
</dbReference>
<evidence type="ECO:0000313" key="5">
    <source>
        <dbReference type="Proteomes" id="UP000055024"/>
    </source>
</evidence>
<comment type="caution">
    <text evidence="4">The sequence shown here is derived from an EMBL/GenBank/DDBJ whole genome shotgun (WGS) entry which is preliminary data.</text>
</comment>
<feature type="compositionally biased region" description="Basic and acidic residues" evidence="1">
    <location>
        <begin position="202"/>
        <end position="221"/>
    </location>
</feature>
<accession>A0A0V1H0Q7</accession>
<evidence type="ECO:0000256" key="1">
    <source>
        <dbReference type="SAM" id="MobiDB-lite"/>
    </source>
</evidence>
<sequence length="373" mass="41748">MVRKQQVKNRGLIDLDHELDAGQSSVLDLRYNGADSPDDEELDETIKNLVALEKMTDVKNPLPEVKWGSMGLPNQNDSQMWTMKAMATGQCVSGMFGEVVTERQLADSAPSHKLYPSHQDGSRRSLVVLKQCVRPPQYLRCQTALGKATFTGEVAAGEAPLALPGLRCRSHLTAWRIRQPSMVFQVWPITVMLTHHSRGHSVSREASEKPESRRPKKTDSRCKEAALQLRAERPVGTGLQLWTEMYAVRSRASDHDALISIQVVSCVLTNVTILLMIRLLTTTAVNTRGQRYFIQHYLQEALPTGSKSQRKGADFQLADGTVSVKQIQNAAVNLRDCLHFELLILADHIEEQPVMTDLHIRLQIPFDVISVQL</sequence>
<evidence type="ECO:0000313" key="4">
    <source>
        <dbReference type="EMBL" id="KRZ04189.1"/>
    </source>
</evidence>
<reference evidence="4 5" key="1">
    <citation type="submission" date="2015-01" db="EMBL/GenBank/DDBJ databases">
        <title>Evolution of Trichinella species and genotypes.</title>
        <authorList>
            <person name="Korhonen P.K."/>
            <person name="Edoardo P."/>
            <person name="Giuseppe L.R."/>
            <person name="Gasser R.B."/>
        </authorList>
    </citation>
    <scope>NUCLEOTIDE SEQUENCE [LARGE SCALE GENOMIC DNA]</scope>
    <source>
        <strain evidence="4">ISS1029</strain>
    </source>
</reference>
<feature type="region of interest" description="Disordered" evidence="1">
    <location>
        <begin position="198"/>
        <end position="221"/>
    </location>
</feature>
<dbReference type="EMBL" id="JYDP01000324">
    <property type="protein sequence ID" value="KRZ01176.1"/>
    <property type="molecule type" value="Genomic_DNA"/>
</dbReference>
<proteinExistence type="predicted"/>
<protein>
    <submittedName>
        <fullName evidence="4">Uncharacterized protein</fullName>
    </submittedName>
</protein>
<evidence type="ECO:0000313" key="2">
    <source>
        <dbReference type="EMBL" id="KRZ00356.1"/>
    </source>
</evidence>
<keyword evidence="5" id="KW-1185">Reference proteome</keyword>
<organism evidence="4 5">
    <name type="scientific">Trichinella zimbabwensis</name>
    <dbReference type="NCBI Taxonomy" id="268475"/>
    <lineage>
        <taxon>Eukaryota</taxon>
        <taxon>Metazoa</taxon>
        <taxon>Ecdysozoa</taxon>
        <taxon>Nematoda</taxon>
        <taxon>Enoplea</taxon>
        <taxon>Dorylaimia</taxon>
        <taxon>Trichinellida</taxon>
        <taxon>Trichinellidae</taxon>
        <taxon>Trichinella</taxon>
    </lineage>
</organism>
<evidence type="ECO:0000313" key="3">
    <source>
        <dbReference type="EMBL" id="KRZ01176.1"/>
    </source>
</evidence>
<dbReference type="EMBL" id="JYDP01000505">
    <property type="protein sequence ID" value="KRZ00356.1"/>
    <property type="molecule type" value="Genomic_DNA"/>
</dbReference>
<gene>
    <name evidence="3" type="ORF">T11_12123</name>
    <name evidence="2" type="ORF">T11_2780</name>
    <name evidence="4" type="ORF">T11_6195</name>
</gene>
<dbReference type="AlphaFoldDB" id="A0A0V1H0Q7"/>
<name>A0A0V1H0Q7_9BILA</name>
<dbReference type="Proteomes" id="UP000055024">
    <property type="component" value="Unassembled WGS sequence"/>
</dbReference>